<gene>
    <name evidence="1" type="ORF">FOZ60_008528</name>
</gene>
<dbReference type="Proteomes" id="UP000541610">
    <property type="component" value="Unassembled WGS sequence"/>
</dbReference>
<protein>
    <submittedName>
        <fullName evidence="1">Uncharacterized protein</fullName>
    </submittedName>
</protein>
<evidence type="ECO:0000313" key="1">
    <source>
        <dbReference type="EMBL" id="KAF4683866.1"/>
    </source>
</evidence>
<comment type="caution">
    <text evidence="1">The sequence shown here is derived from an EMBL/GenBank/DDBJ whole genome shotgun (WGS) entry which is preliminary data.</text>
</comment>
<dbReference type="AlphaFoldDB" id="A0A7J6NJL0"/>
<evidence type="ECO:0000313" key="2">
    <source>
        <dbReference type="Proteomes" id="UP000541610"/>
    </source>
</evidence>
<name>A0A7J6NJL0_PEROL</name>
<accession>A0A7J6NJL0</accession>
<dbReference type="EMBL" id="JABANP010000341">
    <property type="protein sequence ID" value="KAF4683866.1"/>
    <property type="molecule type" value="Genomic_DNA"/>
</dbReference>
<reference evidence="1 2" key="1">
    <citation type="submission" date="2020-04" db="EMBL/GenBank/DDBJ databases">
        <title>Perkinsus olseni comparative genomics.</title>
        <authorList>
            <person name="Bogema D.R."/>
        </authorList>
    </citation>
    <scope>NUCLEOTIDE SEQUENCE [LARGE SCALE GENOMIC DNA]</scope>
    <source>
        <strain evidence="1">00978-12</strain>
    </source>
</reference>
<sequence length="130" mass="14511">MWTLALLGISLVSAFSRPGGQYYNLIDYDDELCVQITWPSSDLDEPRPTVTCSGSDFSSDEYSVFERKPNFYEASLGADEFLADLNENCQCCEMKDGDLSTFLYNNKTNTMVTYFSGQAVTLESGNCDNP</sequence>
<proteinExistence type="predicted"/>
<organism evidence="1 2">
    <name type="scientific">Perkinsus olseni</name>
    <name type="common">Perkinsus atlanticus</name>
    <dbReference type="NCBI Taxonomy" id="32597"/>
    <lineage>
        <taxon>Eukaryota</taxon>
        <taxon>Sar</taxon>
        <taxon>Alveolata</taxon>
        <taxon>Perkinsozoa</taxon>
        <taxon>Perkinsea</taxon>
        <taxon>Perkinsida</taxon>
        <taxon>Perkinsidae</taxon>
        <taxon>Perkinsus</taxon>
    </lineage>
</organism>